<evidence type="ECO:0000313" key="2">
    <source>
        <dbReference type="EnsemblProtists" id="EOD07628"/>
    </source>
</evidence>
<dbReference type="EnsemblProtists" id="EOD07628">
    <property type="protein sequence ID" value="EOD07628"/>
    <property type="gene ID" value="EMIHUDRAFT_218107"/>
</dbReference>
<feature type="region of interest" description="Disordered" evidence="1">
    <location>
        <begin position="137"/>
        <end position="167"/>
    </location>
</feature>
<dbReference type="PaxDb" id="2903-EOD07628"/>
<dbReference type="AlphaFoldDB" id="A0A0D3I8P3"/>
<dbReference type="OMA" id="WNAIDCC"/>
<dbReference type="HOGENOM" id="CLU_957901_0_0_1"/>
<protein>
    <recommendedName>
        <fullName evidence="4">Yippee domain-containing protein</fullName>
    </recommendedName>
</protein>
<evidence type="ECO:0008006" key="4">
    <source>
        <dbReference type="Google" id="ProtNLM"/>
    </source>
</evidence>
<dbReference type="Gene3D" id="3.40.50.1820">
    <property type="entry name" value="alpha/beta hydrolase"/>
    <property type="match status" value="1"/>
</dbReference>
<sequence>MPTCGRVSRQSLRHGGLDREYLYLLPRVACGGGKADGEAHQTLSALRLPLLVLVHCFGCRDELGKFAAAAEAASFALLAPEGMWSSWNAPSCCGEAKANKLDDFGFLDAVVTDAAASLPVARGALFGSRCPDADATSRRSLGDAVPETATLAREGTRPERSRAVSPRHEYEFDAPAPVPVSMHHCEADRAVQLGGCCEGGPACCCGIGAGRSGCVGAAALHARWLSLNRCKGARRAVGVGGAVCHVGHGCAANVSLCVFPSDGGCYHAQWARQFAGAEGIVQFFAAEARRP</sequence>
<dbReference type="InterPro" id="IPR029058">
    <property type="entry name" value="AB_hydrolase_fold"/>
</dbReference>
<keyword evidence="3" id="KW-1185">Reference proteome</keyword>
<accession>A0A0D3I8P3</accession>
<proteinExistence type="predicted"/>
<name>A0A0D3I8P3_EMIH1</name>
<dbReference type="KEGG" id="ehx:EMIHUDRAFT_218107"/>
<dbReference type="RefSeq" id="XP_005760057.1">
    <property type="nucleotide sequence ID" value="XM_005760000.1"/>
</dbReference>
<dbReference type="Proteomes" id="UP000013827">
    <property type="component" value="Unassembled WGS sequence"/>
</dbReference>
<evidence type="ECO:0000256" key="1">
    <source>
        <dbReference type="SAM" id="MobiDB-lite"/>
    </source>
</evidence>
<reference evidence="3" key="1">
    <citation type="journal article" date="2013" name="Nature">
        <title>Pan genome of the phytoplankton Emiliania underpins its global distribution.</title>
        <authorList>
            <person name="Read B.A."/>
            <person name="Kegel J."/>
            <person name="Klute M.J."/>
            <person name="Kuo A."/>
            <person name="Lefebvre S.C."/>
            <person name="Maumus F."/>
            <person name="Mayer C."/>
            <person name="Miller J."/>
            <person name="Monier A."/>
            <person name="Salamov A."/>
            <person name="Young J."/>
            <person name="Aguilar M."/>
            <person name="Claverie J.M."/>
            <person name="Frickenhaus S."/>
            <person name="Gonzalez K."/>
            <person name="Herman E.K."/>
            <person name="Lin Y.C."/>
            <person name="Napier J."/>
            <person name="Ogata H."/>
            <person name="Sarno A.F."/>
            <person name="Shmutz J."/>
            <person name="Schroeder D."/>
            <person name="de Vargas C."/>
            <person name="Verret F."/>
            <person name="von Dassow P."/>
            <person name="Valentin K."/>
            <person name="Van de Peer Y."/>
            <person name="Wheeler G."/>
            <person name="Dacks J.B."/>
            <person name="Delwiche C.F."/>
            <person name="Dyhrman S.T."/>
            <person name="Glockner G."/>
            <person name="John U."/>
            <person name="Richards T."/>
            <person name="Worden A.Z."/>
            <person name="Zhang X."/>
            <person name="Grigoriev I.V."/>
            <person name="Allen A.E."/>
            <person name="Bidle K."/>
            <person name="Borodovsky M."/>
            <person name="Bowler C."/>
            <person name="Brownlee C."/>
            <person name="Cock J.M."/>
            <person name="Elias M."/>
            <person name="Gladyshev V.N."/>
            <person name="Groth M."/>
            <person name="Guda C."/>
            <person name="Hadaegh A."/>
            <person name="Iglesias-Rodriguez M.D."/>
            <person name="Jenkins J."/>
            <person name="Jones B.M."/>
            <person name="Lawson T."/>
            <person name="Leese F."/>
            <person name="Lindquist E."/>
            <person name="Lobanov A."/>
            <person name="Lomsadze A."/>
            <person name="Malik S.B."/>
            <person name="Marsh M.E."/>
            <person name="Mackinder L."/>
            <person name="Mock T."/>
            <person name="Mueller-Roeber B."/>
            <person name="Pagarete A."/>
            <person name="Parker M."/>
            <person name="Probert I."/>
            <person name="Quesneville H."/>
            <person name="Raines C."/>
            <person name="Rensing S.A."/>
            <person name="Riano-Pachon D.M."/>
            <person name="Richier S."/>
            <person name="Rokitta S."/>
            <person name="Shiraiwa Y."/>
            <person name="Soanes D.M."/>
            <person name="van der Giezen M."/>
            <person name="Wahlund T.M."/>
            <person name="Williams B."/>
            <person name="Wilson W."/>
            <person name="Wolfe G."/>
            <person name="Wurch L.L."/>
        </authorList>
    </citation>
    <scope>NUCLEOTIDE SEQUENCE</scope>
</reference>
<dbReference type="GeneID" id="17253794"/>
<feature type="compositionally biased region" description="Basic and acidic residues" evidence="1">
    <location>
        <begin position="154"/>
        <end position="167"/>
    </location>
</feature>
<organism evidence="2 3">
    <name type="scientific">Emiliania huxleyi (strain CCMP1516)</name>
    <dbReference type="NCBI Taxonomy" id="280463"/>
    <lineage>
        <taxon>Eukaryota</taxon>
        <taxon>Haptista</taxon>
        <taxon>Haptophyta</taxon>
        <taxon>Prymnesiophyceae</taxon>
        <taxon>Isochrysidales</taxon>
        <taxon>Noelaerhabdaceae</taxon>
        <taxon>Emiliania</taxon>
    </lineage>
</organism>
<reference evidence="2" key="2">
    <citation type="submission" date="2024-10" db="UniProtKB">
        <authorList>
            <consortium name="EnsemblProtists"/>
        </authorList>
    </citation>
    <scope>IDENTIFICATION</scope>
</reference>
<evidence type="ECO:0000313" key="3">
    <source>
        <dbReference type="Proteomes" id="UP000013827"/>
    </source>
</evidence>